<proteinExistence type="predicted"/>
<accession>A0A545U4C6</accession>
<gene>
    <name evidence="2" type="ORF">FLL46_22145</name>
</gene>
<evidence type="ECO:0000313" key="2">
    <source>
        <dbReference type="EMBL" id="TQV84330.1"/>
    </source>
</evidence>
<dbReference type="RefSeq" id="WP_142933849.1">
    <property type="nucleotide sequence ID" value="NZ_ML660170.1"/>
</dbReference>
<reference evidence="2 3" key="1">
    <citation type="submission" date="2019-07" db="EMBL/GenBank/DDBJ databases">
        <title>Draft genome for Aliikangiella sp. M105.</title>
        <authorList>
            <person name="Wang G."/>
        </authorList>
    </citation>
    <scope>NUCLEOTIDE SEQUENCE [LARGE SCALE GENOMIC DNA]</scope>
    <source>
        <strain evidence="2 3">M105</strain>
    </source>
</reference>
<protein>
    <recommendedName>
        <fullName evidence="1">Rap1a immunity protein domain-containing protein</fullName>
    </recommendedName>
</protein>
<organism evidence="2 3">
    <name type="scientific">Aliikangiella coralliicola</name>
    <dbReference type="NCBI Taxonomy" id="2592383"/>
    <lineage>
        <taxon>Bacteria</taxon>
        <taxon>Pseudomonadati</taxon>
        <taxon>Pseudomonadota</taxon>
        <taxon>Gammaproteobacteria</taxon>
        <taxon>Oceanospirillales</taxon>
        <taxon>Pleioneaceae</taxon>
        <taxon>Aliikangiella</taxon>
    </lineage>
</organism>
<dbReference type="OrthoDB" id="6387713at2"/>
<dbReference type="Proteomes" id="UP000315439">
    <property type="component" value="Unassembled WGS sequence"/>
</dbReference>
<dbReference type="Pfam" id="PF18602">
    <property type="entry name" value="Rap1a"/>
    <property type="match status" value="1"/>
</dbReference>
<comment type="caution">
    <text evidence="2">The sequence shown here is derived from an EMBL/GenBank/DDBJ whole genome shotgun (WGS) entry which is preliminary data.</text>
</comment>
<evidence type="ECO:0000313" key="3">
    <source>
        <dbReference type="Proteomes" id="UP000315439"/>
    </source>
</evidence>
<evidence type="ECO:0000259" key="1">
    <source>
        <dbReference type="Pfam" id="PF18602"/>
    </source>
</evidence>
<sequence>MSISKSIFSLLLNLLIISGLIYSRSAGAIQPLESKELALLCENYQAQPDSSESMQCIRYIKGFIDGAIATDGGVAKNAQGDSDKKPSFTERAINTRIGSRIKRYNITVNSDFCLGEPLLIREIVDKVTAELMSSSQPEKLALSVVYKVLRKNYPCEKN</sequence>
<name>A0A545U4C6_9GAMM</name>
<dbReference type="AlphaFoldDB" id="A0A545U4C6"/>
<keyword evidence="3" id="KW-1185">Reference proteome</keyword>
<dbReference type="InterPro" id="IPR041238">
    <property type="entry name" value="Rap1a"/>
</dbReference>
<dbReference type="EMBL" id="VIKS01000014">
    <property type="protein sequence ID" value="TQV84330.1"/>
    <property type="molecule type" value="Genomic_DNA"/>
</dbReference>
<feature type="domain" description="Rap1a immunity protein" evidence="1">
    <location>
        <begin position="35"/>
        <end position="155"/>
    </location>
</feature>